<reference evidence="1" key="1">
    <citation type="submission" date="2020-06" db="EMBL/GenBank/DDBJ databases">
        <title>Insight into the genomes of haloalkaliphilic bacilli from Kenyan soda lakes.</title>
        <authorList>
            <person name="Mwirichia R."/>
            <person name="Villamizar G.C."/>
            <person name="Poehlein A."/>
            <person name="Mugweru J."/>
            <person name="Kipnyargis A."/>
            <person name="Kiplimo D."/>
            <person name="Orwa P."/>
            <person name="Daniel R."/>
        </authorList>
    </citation>
    <scope>NUCLEOTIDE SEQUENCE</scope>
    <source>
        <strain evidence="1">B1096_S55</strain>
    </source>
</reference>
<name>A0A9Q4AYY7_SALAG</name>
<dbReference type="RefSeq" id="WP_257820069.1">
    <property type="nucleotide sequence ID" value="NZ_JABXYM010000001.1"/>
</dbReference>
<sequence>MSQKIQAYFKTENDAENAVAQLQKLNASNVIVDELPEGGSSLILFPVANLGTTGSGMGNFGAPGFFGSKEEIKSMGSNKSETFTHIVEFNISEDESKEAFATLKEADAYIDSELNSSP</sequence>
<dbReference type="AlphaFoldDB" id="A0A9Q4AYY7"/>
<dbReference type="Proteomes" id="UP001057753">
    <property type="component" value="Unassembled WGS sequence"/>
</dbReference>
<evidence type="ECO:0000313" key="1">
    <source>
        <dbReference type="EMBL" id="MCR6095368.1"/>
    </source>
</evidence>
<organism evidence="1 2">
    <name type="scientific">Salipaludibacillus agaradhaerens</name>
    <name type="common">Bacillus agaradhaerens</name>
    <dbReference type="NCBI Taxonomy" id="76935"/>
    <lineage>
        <taxon>Bacteria</taxon>
        <taxon>Bacillati</taxon>
        <taxon>Bacillota</taxon>
        <taxon>Bacilli</taxon>
        <taxon>Bacillales</taxon>
        <taxon>Bacillaceae</taxon>
    </lineage>
</organism>
<proteinExistence type="predicted"/>
<dbReference type="EMBL" id="JABXYM010000001">
    <property type="protein sequence ID" value="MCR6095368.1"/>
    <property type="molecule type" value="Genomic_DNA"/>
</dbReference>
<accession>A0A9Q4AYY7</accession>
<protein>
    <submittedName>
        <fullName evidence="1">Uncharacterized protein</fullName>
    </submittedName>
</protein>
<evidence type="ECO:0000313" key="2">
    <source>
        <dbReference type="Proteomes" id="UP001057753"/>
    </source>
</evidence>
<gene>
    <name evidence="1" type="ORF">HXA33_02320</name>
</gene>
<keyword evidence="2" id="KW-1185">Reference proteome</keyword>
<comment type="caution">
    <text evidence="1">The sequence shown here is derived from an EMBL/GenBank/DDBJ whole genome shotgun (WGS) entry which is preliminary data.</text>
</comment>